<evidence type="ECO:0000313" key="2">
    <source>
        <dbReference type="Proteomes" id="UP000005546"/>
    </source>
</evidence>
<reference evidence="1 2" key="1">
    <citation type="submission" date="2011-02" db="EMBL/GenBank/DDBJ databases">
        <authorList>
            <person name="Weinstock G."/>
            <person name="Sodergren E."/>
            <person name="Clifton S."/>
            <person name="Fulton L."/>
            <person name="Fulton B."/>
            <person name="Courtney L."/>
            <person name="Fronick C."/>
            <person name="Harrison M."/>
            <person name="Strong C."/>
            <person name="Farmer C."/>
            <person name="Delahaunty K."/>
            <person name="Markovic C."/>
            <person name="Hall O."/>
            <person name="Minx P."/>
            <person name="Tomlinson C."/>
            <person name="Mitreva M."/>
            <person name="Hou S."/>
            <person name="Chen J."/>
            <person name="Wollam A."/>
            <person name="Pepin K.H."/>
            <person name="Johnson M."/>
            <person name="Bhonagiri V."/>
            <person name="Zhang X."/>
            <person name="Suruliraj S."/>
            <person name="Warren W."/>
            <person name="Chinwalla A."/>
            <person name="Mardis E.R."/>
            <person name="Wilson R.K."/>
        </authorList>
    </citation>
    <scope>NUCLEOTIDE SEQUENCE [LARGE SCALE GENOMIC DNA]</scope>
    <source>
        <strain evidence="1 2">YIT 11841</strain>
    </source>
</reference>
<dbReference type="Proteomes" id="UP000005546">
    <property type="component" value="Unassembled WGS sequence"/>
</dbReference>
<dbReference type="HOGENOM" id="CLU_3293814_0_0_10"/>
<dbReference type="EMBL" id="AFBR01000087">
    <property type="protein sequence ID" value="EGG51119.1"/>
    <property type="molecule type" value="Genomic_DNA"/>
</dbReference>
<accession>F3QXJ9</accession>
<keyword evidence="2" id="KW-1185">Reference proteome</keyword>
<comment type="caution">
    <text evidence="1">The sequence shown here is derived from an EMBL/GenBank/DDBJ whole genome shotgun (WGS) entry which is preliminary data.</text>
</comment>
<evidence type="ECO:0000313" key="1">
    <source>
        <dbReference type="EMBL" id="EGG51119.1"/>
    </source>
</evidence>
<gene>
    <name evidence="1" type="ORF">HMPREF9442_02973</name>
</gene>
<organism evidence="1 2">
    <name type="scientific">Paraprevotella xylaniphila YIT 11841</name>
    <dbReference type="NCBI Taxonomy" id="762982"/>
    <lineage>
        <taxon>Bacteria</taxon>
        <taxon>Pseudomonadati</taxon>
        <taxon>Bacteroidota</taxon>
        <taxon>Bacteroidia</taxon>
        <taxon>Bacteroidales</taxon>
        <taxon>Prevotellaceae</taxon>
        <taxon>Paraprevotella</taxon>
    </lineage>
</organism>
<dbReference type="AlphaFoldDB" id="F3QXJ9"/>
<sequence length="40" mass="4739">MIFGSFLHDSAPCFPCYTLIFVVQNQEYINQCKWLRKLAL</sequence>
<dbReference type="STRING" id="762982.HMPREF9442_02973"/>
<proteinExistence type="predicted"/>
<name>F3QXJ9_9BACT</name>
<protein>
    <submittedName>
        <fullName evidence="1">Uncharacterized protein</fullName>
    </submittedName>
</protein>